<dbReference type="CDD" id="cd08878">
    <property type="entry name" value="RHO_alpha_C_DMO-like"/>
    <property type="match status" value="1"/>
</dbReference>
<evidence type="ECO:0000313" key="9">
    <source>
        <dbReference type="Proteomes" id="UP000051260"/>
    </source>
</evidence>
<dbReference type="InterPro" id="IPR017941">
    <property type="entry name" value="Rieske_2Fe-2S"/>
</dbReference>
<evidence type="ECO:0000256" key="2">
    <source>
        <dbReference type="ARBA" id="ARBA00022723"/>
    </source>
</evidence>
<dbReference type="GO" id="GO:0051213">
    <property type="term" value="F:dioxygenase activity"/>
    <property type="evidence" value="ECO:0007669"/>
    <property type="project" value="UniProtKB-KW"/>
</dbReference>
<evidence type="ECO:0000256" key="4">
    <source>
        <dbReference type="ARBA" id="ARBA00023004"/>
    </source>
</evidence>
<keyword evidence="4" id="KW-0408">Iron</keyword>
<protein>
    <submittedName>
        <fullName evidence="8">Phenoxybenzoate dioxygenase subunit alpha</fullName>
        <ecNumber evidence="8">1.14.12.-</ecNumber>
    </submittedName>
</protein>
<dbReference type="SUPFAM" id="SSF50022">
    <property type="entry name" value="ISP domain"/>
    <property type="match status" value="1"/>
</dbReference>
<keyword evidence="9" id="KW-1185">Reference proteome</keyword>
<proteinExistence type="predicted"/>
<evidence type="ECO:0000259" key="7">
    <source>
        <dbReference type="PROSITE" id="PS51296"/>
    </source>
</evidence>
<gene>
    <name evidence="8" type="primary">pobA_2</name>
    <name evidence="8" type="ORF">RUE5091_04289</name>
</gene>
<dbReference type="Proteomes" id="UP000051260">
    <property type="component" value="Unassembled WGS sequence"/>
</dbReference>
<reference evidence="9" key="1">
    <citation type="submission" date="2015-09" db="EMBL/GenBank/DDBJ databases">
        <authorList>
            <person name="Rodrigo-Torres L."/>
            <person name="Arahal D.R."/>
        </authorList>
    </citation>
    <scope>NUCLEOTIDE SEQUENCE [LARGE SCALE GENOMIC DNA]</scope>
    <source>
        <strain evidence="9">CECT 5091</strain>
    </source>
</reference>
<dbReference type="PANTHER" id="PTHR21266:SF59">
    <property type="entry name" value="BLR4922 PROTEIN"/>
    <property type="match status" value="1"/>
</dbReference>
<keyword evidence="8" id="KW-0223">Dioxygenase</keyword>
<dbReference type="InterPro" id="IPR050584">
    <property type="entry name" value="Cholesterol_7-desaturase"/>
</dbReference>
<evidence type="ECO:0000256" key="6">
    <source>
        <dbReference type="SAM" id="MobiDB-lite"/>
    </source>
</evidence>
<dbReference type="PROSITE" id="PS51296">
    <property type="entry name" value="RIESKE"/>
    <property type="match status" value="1"/>
</dbReference>
<dbReference type="EMBL" id="CYUD01000020">
    <property type="protein sequence ID" value="CUK18656.1"/>
    <property type="molecule type" value="Genomic_DNA"/>
</dbReference>
<dbReference type="Pfam" id="PF00355">
    <property type="entry name" value="Rieske"/>
    <property type="match status" value="1"/>
</dbReference>
<accession>A0A0P1IK74</accession>
<dbReference type="RefSeq" id="WP_058283890.1">
    <property type="nucleotide sequence ID" value="NZ_CYUD01000020.1"/>
</dbReference>
<sequence length="461" mass="52482">MSSVAVKPQVKIFAGNFKGYSQSNPAAIDEEIARVGPGTPAGEYLRRFWHPVHVTNDLGDLPKAITILGEELVLFRYGEDKQQIGLVHKYCPHRRASLEYGKCEDRGIRCCYHGWLFAPDGEILEAPAEDQTARAVEMVKERTRLGAYPVVEYRGLVFAYMGPPEKQPDFPIYDAFEHEGMTSAPYKAPYICNWIQVQDAIMDPTHTTFLHSQNSHPQFSEGMMASGELKFYERYENHFLGTSTRRIGENAWVRANELVLPNFTQAGSAYAADGTEQRYFGRSCFTRWVVPVDDENTIVYAWANFGDRWDPHEYNTKEGHEMIEQGEVLDRTPEEKQRYPADSEAVEGMGPISTHKGENLMPTDRGISLYRRRVRKAIRDLENDGIEPPQPLRHGPNSVRTYGQDTVLHLPPIQGQDDSAYLLKIGEAVMEMQFEHEDWCDENRDTAIVERLKKMEANGIG</sequence>
<keyword evidence="3 8" id="KW-0560">Oxidoreductase</keyword>
<keyword evidence="5" id="KW-0411">Iron-sulfur</keyword>
<dbReference type="Gene3D" id="2.102.10.10">
    <property type="entry name" value="Rieske [2Fe-2S] iron-sulphur domain"/>
    <property type="match status" value="1"/>
</dbReference>
<dbReference type="OrthoDB" id="7456916at2"/>
<dbReference type="PANTHER" id="PTHR21266">
    <property type="entry name" value="IRON-SULFUR DOMAIN CONTAINING PROTEIN"/>
    <property type="match status" value="1"/>
</dbReference>
<dbReference type="EC" id="1.14.12.-" evidence="8"/>
<evidence type="ECO:0000313" key="8">
    <source>
        <dbReference type="EMBL" id="CUK18656.1"/>
    </source>
</evidence>
<dbReference type="AlphaFoldDB" id="A0A0P1IK74"/>
<dbReference type="STRING" id="1715692.RUE5091_04289"/>
<keyword evidence="2" id="KW-0479">Metal-binding</keyword>
<name>A0A0P1IK74_9RHOB</name>
<keyword evidence="1" id="KW-0001">2Fe-2S</keyword>
<evidence type="ECO:0000256" key="1">
    <source>
        <dbReference type="ARBA" id="ARBA00022714"/>
    </source>
</evidence>
<organism evidence="8 9">
    <name type="scientific">Ruegeria denitrificans</name>
    <dbReference type="NCBI Taxonomy" id="1715692"/>
    <lineage>
        <taxon>Bacteria</taxon>
        <taxon>Pseudomonadati</taxon>
        <taxon>Pseudomonadota</taxon>
        <taxon>Alphaproteobacteria</taxon>
        <taxon>Rhodobacterales</taxon>
        <taxon>Roseobacteraceae</taxon>
        <taxon>Ruegeria</taxon>
    </lineage>
</organism>
<dbReference type="GO" id="GO:0046872">
    <property type="term" value="F:metal ion binding"/>
    <property type="evidence" value="ECO:0007669"/>
    <property type="project" value="UniProtKB-KW"/>
</dbReference>
<evidence type="ECO:0000256" key="5">
    <source>
        <dbReference type="ARBA" id="ARBA00023014"/>
    </source>
</evidence>
<feature type="domain" description="Rieske" evidence="7">
    <location>
        <begin position="49"/>
        <end position="159"/>
    </location>
</feature>
<dbReference type="InterPro" id="IPR036922">
    <property type="entry name" value="Rieske_2Fe-2S_sf"/>
</dbReference>
<dbReference type="GO" id="GO:0051537">
    <property type="term" value="F:2 iron, 2 sulfur cluster binding"/>
    <property type="evidence" value="ECO:0007669"/>
    <property type="project" value="UniProtKB-KW"/>
</dbReference>
<feature type="region of interest" description="Disordered" evidence="6">
    <location>
        <begin position="339"/>
        <end position="361"/>
    </location>
</feature>
<dbReference type="Gene3D" id="3.90.380.10">
    <property type="entry name" value="Naphthalene 1,2-dioxygenase Alpha Subunit, Chain A, domain 1"/>
    <property type="match status" value="1"/>
</dbReference>
<dbReference type="SUPFAM" id="SSF55961">
    <property type="entry name" value="Bet v1-like"/>
    <property type="match status" value="1"/>
</dbReference>
<evidence type="ECO:0000256" key="3">
    <source>
        <dbReference type="ARBA" id="ARBA00023002"/>
    </source>
</evidence>